<feature type="transmembrane region" description="Helical" evidence="1">
    <location>
        <begin position="12"/>
        <end position="31"/>
    </location>
</feature>
<proteinExistence type="predicted"/>
<dbReference type="RefSeq" id="WP_068807780.1">
    <property type="nucleotide sequence ID" value="NZ_LXND01000075.1"/>
</dbReference>
<comment type="caution">
    <text evidence="2">The sequence shown here is derived from an EMBL/GenBank/DDBJ whole genome shotgun (WGS) entry which is preliminary data.</text>
</comment>
<gene>
    <name evidence="3" type="ORF">A7K95_09585</name>
    <name evidence="2" type="ORF">GA842_08985</name>
</gene>
<dbReference type="AlphaFoldDB" id="A0AAP5WED0"/>
<dbReference type="Proteomes" id="UP000077280">
    <property type="component" value="Unassembled WGS sequence"/>
</dbReference>
<evidence type="ECO:0000313" key="4">
    <source>
        <dbReference type="Proteomes" id="UP000077280"/>
    </source>
</evidence>
<feature type="transmembrane region" description="Helical" evidence="1">
    <location>
        <begin position="112"/>
        <end position="131"/>
    </location>
</feature>
<dbReference type="EMBL" id="WERX01000033">
    <property type="protein sequence ID" value="MDV7694984.1"/>
    <property type="molecule type" value="Genomic_DNA"/>
</dbReference>
<feature type="transmembrane region" description="Helical" evidence="1">
    <location>
        <begin position="59"/>
        <end position="81"/>
    </location>
</feature>
<evidence type="ECO:0000256" key="1">
    <source>
        <dbReference type="SAM" id="Phobius"/>
    </source>
</evidence>
<sequence length="164" mass="18333">MIKFRYKLSAFMLVNIFVEVLTVVYFGKYILAQIPTLINFWGHPVYAITVATGDQVNSLVAILVVFFLAQVLLGLVSYHLCRKVVSDFEFRLPAFLDILNIKLFKLSLVDGVVIWLAIQSWLFVLIAFGFLNAATVFAVISNVAVILFLAGALAVNVGMHRKFS</sequence>
<evidence type="ECO:0000313" key="5">
    <source>
        <dbReference type="Proteomes" id="UP001275867"/>
    </source>
</evidence>
<reference evidence="2" key="2">
    <citation type="submission" date="2019-10" db="EMBL/GenBank/DDBJ databases">
        <title>Malate fermentation in French cider.</title>
        <authorList>
            <person name="Cousin F.J."/>
            <person name="Medina Fernandez S."/>
            <person name="Misery B."/>
            <person name="Laplace J.-M."/>
            <person name="Cretenet M."/>
        </authorList>
    </citation>
    <scope>NUCLEOTIDE SEQUENCE</scope>
    <source>
        <strain evidence="2">UCMA15901</strain>
    </source>
</reference>
<evidence type="ECO:0000313" key="3">
    <source>
        <dbReference type="EMBL" id="OAD63437.1"/>
    </source>
</evidence>
<dbReference type="EMBL" id="LXND01000075">
    <property type="protein sequence ID" value="OAD63437.1"/>
    <property type="molecule type" value="Genomic_DNA"/>
</dbReference>
<keyword evidence="1" id="KW-1133">Transmembrane helix</keyword>
<organism evidence="2 5">
    <name type="scientific">Pediococcus parvulus</name>
    <dbReference type="NCBI Taxonomy" id="54062"/>
    <lineage>
        <taxon>Bacteria</taxon>
        <taxon>Bacillati</taxon>
        <taxon>Bacillota</taxon>
        <taxon>Bacilli</taxon>
        <taxon>Lactobacillales</taxon>
        <taxon>Lactobacillaceae</taxon>
        <taxon>Pediococcus</taxon>
    </lineage>
</organism>
<keyword evidence="1" id="KW-0472">Membrane</keyword>
<name>A0AAP5WED0_9LACO</name>
<protein>
    <submittedName>
        <fullName evidence="2">Uncharacterized protein</fullName>
    </submittedName>
</protein>
<accession>A0AAP5WED0</accession>
<feature type="transmembrane region" description="Helical" evidence="1">
    <location>
        <begin position="137"/>
        <end position="159"/>
    </location>
</feature>
<keyword evidence="1" id="KW-0812">Transmembrane</keyword>
<reference evidence="3 4" key="1">
    <citation type="submission" date="2016-05" db="EMBL/GenBank/DDBJ databases">
        <title>Draft genome sequence of Pediococcus parvulus 2.6, a probiotic beta-glucan producer strain.</title>
        <authorList>
            <person name="Mohedano M.L."/>
            <person name="Perez-Ramos A."/>
            <person name="Duenas M.T."/>
            <person name="Lamontanara A."/>
            <person name="Orru L."/>
            <person name="Spano G."/>
            <person name="Capozzi V."/>
            <person name="Lopez P."/>
        </authorList>
    </citation>
    <scope>NUCLEOTIDE SEQUENCE [LARGE SCALE GENOMIC DNA]</scope>
    <source>
        <strain evidence="3 4">2.6</strain>
    </source>
</reference>
<evidence type="ECO:0000313" key="2">
    <source>
        <dbReference type="EMBL" id="MDV7694984.1"/>
    </source>
</evidence>
<keyword evidence="4" id="KW-1185">Reference proteome</keyword>
<dbReference type="Proteomes" id="UP001275867">
    <property type="component" value="Unassembled WGS sequence"/>
</dbReference>